<keyword evidence="2" id="KW-0813">Transport</keyword>
<evidence type="ECO:0000256" key="1">
    <source>
        <dbReference type="ARBA" id="ARBA00004370"/>
    </source>
</evidence>
<dbReference type="Proteomes" id="UP000006729">
    <property type="component" value="Chromosome 15"/>
</dbReference>
<dbReference type="Pfam" id="PF00168">
    <property type="entry name" value="C2"/>
    <property type="match status" value="3"/>
</dbReference>
<evidence type="ECO:0000256" key="5">
    <source>
        <dbReference type="ARBA" id="ARBA00023136"/>
    </source>
</evidence>
<dbReference type="CDD" id="cd00030">
    <property type="entry name" value="C2"/>
    <property type="match status" value="3"/>
</dbReference>
<proteinExistence type="predicted"/>
<dbReference type="GO" id="GO:0006869">
    <property type="term" value="P:lipid transport"/>
    <property type="evidence" value="ECO:0007669"/>
    <property type="project" value="UniProtKB-KW"/>
</dbReference>
<organism evidence="6 7">
    <name type="scientific">Populus trichocarpa</name>
    <name type="common">Western balsam poplar</name>
    <name type="synonym">Populus balsamifera subsp. trichocarpa</name>
    <dbReference type="NCBI Taxonomy" id="3694"/>
    <lineage>
        <taxon>Eukaryota</taxon>
        <taxon>Viridiplantae</taxon>
        <taxon>Streptophyta</taxon>
        <taxon>Embryophyta</taxon>
        <taxon>Tracheophyta</taxon>
        <taxon>Spermatophyta</taxon>
        <taxon>Magnoliopsida</taxon>
        <taxon>eudicotyledons</taxon>
        <taxon>Gunneridae</taxon>
        <taxon>Pentapetalae</taxon>
        <taxon>rosids</taxon>
        <taxon>fabids</taxon>
        <taxon>Malpighiales</taxon>
        <taxon>Salicaceae</taxon>
        <taxon>Saliceae</taxon>
        <taxon>Populus</taxon>
    </lineage>
</organism>
<keyword evidence="4" id="KW-0446">Lipid-binding</keyword>
<keyword evidence="3" id="KW-0445">Lipid transport</keyword>
<evidence type="ECO:0000256" key="2">
    <source>
        <dbReference type="ARBA" id="ARBA00022448"/>
    </source>
</evidence>
<reference evidence="6 7" key="1">
    <citation type="journal article" date="2006" name="Science">
        <title>The genome of black cottonwood, Populus trichocarpa (Torr. &amp; Gray).</title>
        <authorList>
            <person name="Tuskan G.A."/>
            <person name="Difazio S."/>
            <person name="Jansson S."/>
            <person name="Bohlmann J."/>
            <person name="Grigoriev I."/>
            <person name="Hellsten U."/>
            <person name="Putnam N."/>
            <person name="Ralph S."/>
            <person name="Rombauts S."/>
            <person name="Salamov A."/>
            <person name="Schein J."/>
            <person name="Sterck L."/>
            <person name="Aerts A."/>
            <person name="Bhalerao R.R."/>
            <person name="Bhalerao R.P."/>
            <person name="Blaudez D."/>
            <person name="Boerjan W."/>
            <person name="Brun A."/>
            <person name="Brunner A."/>
            <person name="Busov V."/>
            <person name="Campbell M."/>
            <person name="Carlson J."/>
            <person name="Chalot M."/>
            <person name="Chapman J."/>
            <person name="Chen G.L."/>
            <person name="Cooper D."/>
            <person name="Coutinho P.M."/>
            <person name="Couturier J."/>
            <person name="Covert S."/>
            <person name="Cronk Q."/>
            <person name="Cunningham R."/>
            <person name="Davis J."/>
            <person name="Degroeve S."/>
            <person name="Dejardin A."/>
            <person name="Depamphilis C."/>
            <person name="Detter J."/>
            <person name="Dirks B."/>
            <person name="Dubchak I."/>
            <person name="Duplessis S."/>
            <person name="Ehlting J."/>
            <person name="Ellis B."/>
            <person name="Gendler K."/>
            <person name="Goodstein D."/>
            <person name="Gribskov M."/>
            <person name="Grimwood J."/>
            <person name="Groover A."/>
            <person name="Gunter L."/>
            <person name="Hamberger B."/>
            <person name="Heinze B."/>
            <person name="Helariutta Y."/>
            <person name="Henrissat B."/>
            <person name="Holligan D."/>
            <person name="Holt R."/>
            <person name="Huang W."/>
            <person name="Islam-Faridi N."/>
            <person name="Jones S."/>
            <person name="Jones-Rhoades M."/>
            <person name="Jorgensen R."/>
            <person name="Joshi C."/>
            <person name="Kangasjarvi J."/>
            <person name="Karlsson J."/>
            <person name="Kelleher C."/>
            <person name="Kirkpatrick R."/>
            <person name="Kirst M."/>
            <person name="Kohler A."/>
            <person name="Kalluri U."/>
            <person name="Larimer F."/>
            <person name="Leebens-Mack J."/>
            <person name="Leple J.C."/>
            <person name="Locascio P."/>
            <person name="Lou Y."/>
            <person name="Lucas S."/>
            <person name="Martin F."/>
            <person name="Montanini B."/>
            <person name="Napoli C."/>
            <person name="Nelson D.R."/>
            <person name="Nelson C."/>
            <person name="Nieminen K."/>
            <person name="Nilsson O."/>
            <person name="Pereda V."/>
            <person name="Peter G."/>
            <person name="Philippe R."/>
            <person name="Pilate G."/>
            <person name="Poliakov A."/>
            <person name="Razumovskaya J."/>
            <person name="Richardson P."/>
            <person name="Rinaldi C."/>
            <person name="Ritland K."/>
            <person name="Rouze P."/>
            <person name="Ryaboy D."/>
            <person name="Schmutz J."/>
            <person name="Schrader J."/>
            <person name="Segerman B."/>
            <person name="Shin H."/>
            <person name="Siddiqui A."/>
            <person name="Sterky F."/>
            <person name="Terry A."/>
            <person name="Tsai C.J."/>
            <person name="Uberbacher E."/>
            <person name="Unneberg P."/>
            <person name="Vahala J."/>
            <person name="Wall K."/>
            <person name="Wessler S."/>
            <person name="Yang G."/>
            <person name="Yin T."/>
            <person name="Douglas C."/>
            <person name="Marra M."/>
            <person name="Sandberg G."/>
            <person name="Van de Peer Y."/>
            <person name="Rokhsar D."/>
        </authorList>
    </citation>
    <scope>NUCLEOTIDE SEQUENCE [LARGE SCALE GENOMIC DNA]</scope>
    <source>
        <strain evidence="7">cv. Nisqually</strain>
    </source>
</reference>
<dbReference type="PROSITE" id="PS51847">
    <property type="entry name" value="SMP"/>
    <property type="match status" value="1"/>
</dbReference>
<evidence type="ECO:0000313" key="7">
    <source>
        <dbReference type="Proteomes" id="UP000006729"/>
    </source>
</evidence>
<dbReference type="STRING" id="3694.B9IE39"/>
<dbReference type="GO" id="GO:0008289">
    <property type="term" value="F:lipid binding"/>
    <property type="evidence" value="ECO:0007669"/>
    <property type="project" value="UniProtKB-KW"/>
</dbReference>
<accession>B9IE39</accession>
<dbReference type="FunCoup" id="B9IE39">
    <property type="interactions" value="1893"/>
</dbReference>
<sequence length="151" mass="16026">MFSLFDPINCTLFSGIFIFSIFTLNNFNLISSHHAEMADSKAGAELLDIILTKGGYGGDKPGFQVASSPPFYCGSPPCRVSNPVIQDARFGNEKITPLSPAPPSPPPSSSSARKGGGCVRMKFGHTPAAVRIEGFDCLRRDGRNCSISAVA</sequence>
<keyword evidence="5" id="KW-0472">Membrane</keyword>
<dbReference type="SUPFAM" id="SSF49562">
    <property type="entry name" value="C2 domain (Calcium/lipid-binding domain, CaLB)"/>
    <property type="match status" value="3"/>
</dbReference>
<dbReference type="SMART" id="SM00239">
    <property type="entry name" value="C2"/>
    <property type="match status" value="3"/>
</dbReference>
<name>B9IE39_POPTR</name>
<dbReference type="InterPro" id="IPR031468">
    <property type="entry name" value="SMP_LBD"/>
</dbReference>
<evidence type="ECO:0008006" key="8">
    <source>
        <dbReference type="Google" id="ProtNLM"/>
    </source>
</evidence>
<comment type="caution">
    <text evidence="6">The sequence shown here is derived from an EMBL/GenBank/DDBJ whole genome shotgun (WGS) entry which is preliminary data.</text>
</comment>
<dbReference type="AlphaFoldDB" id="B9IE39"/>
<dbReference type="PANTHER" id="PTHR47264:SF3">
    <property type="entry name" value="SYNAPTOTAGMIN-5 ISOFORM X1"/>
    <property type="match status" value="1"/>
</dbReference>
<dbReference type="PANTHER" id="PTHR47264">
    <property type="entry name" value="OS01G0128800 PROTEIN"/>
    <property type="match status" value="1"/>
</dbReference>
<evidence type="ECO:0000256" key="3">
    <source>
        <dbReference type="ARBA" id="ARBA00023055"/>
    </source>
</evidence>
<keyword evidence="7" id="KW-1185">Reference proteome</keyword>
<dbReference type="InterPro" id="IPR035892">
    <property type="entry name" value="C2_domain_sf"/>
</dbReference>
<protein>
    <recommendedName>
        <fullName evidence="8">C2 domain-containing protein</fullName>
    </recommendedName>
</protein>
<comment type="subcellular location">
    <subcellularLocation>
        <location evidence="1">Membrane</location>
    </subcellularLocation>
</comment>
<dbReference type="EMBL" id="CM009304">
    <property type="protein sequence ID" value="PNT00409.2"/>
    <property type="molecule type" value="Genomic_DNA"/>
</dbReference>
<dbReference type="OrthoDB" id="270970at2759"/>
<gene>
    <name evidence="6" type="ORF">POPTR_015G047100v4</name>
</gene>
<dbReference type="CDD" id="cd21669">
    <property type="entry name" value="SMP_SF"/>
    <property type="match status" value="1"/>
</dbReference>
<dbReference type="GO" id="GO:0016020">
    <property type="term" value="C:membrane"/>
    <property type="evidence" value="ECO:0007669"/>
    <property type="project" value="UniProtKB-SubCell"/>
</dbReference>
<dbReference type="InterPro" id="IPR000008">
    <property type="entry name" value="C2_dom"/>
</dbReference>
<dbReference type="InParanoid" id="B9IE39"/>
<evidence type="ECO:0000256" key="4">
    <source>
        <dbReference type="ARBA" id="ARBA00023121"/>
    </source>
</evidence>
<dbReference type="KEGG" id="pop:7475635"/>
<dbReference type="eggNOG" id="KOG1012">
    <property type="taxonomic scope" value="Eukaryota"/>
</dbReference>
<dbReference type="PROSITE" id="PS50004">
    <property type="entry name" value="C2"/>
    <property type="match status" value="2"/>
</dbReference>
<dbReference type="Gene3D" id="2.60.40.150">
    <property type="entry name" value="C2 domain"/>
    <property type="match status" value="3"/>
</dbReference>
<evidence type="ECO:0000313" key="6">
    <source>
        <dbReference type="EMBL" id="PNT00409.2"/>
    </source>
</evidence>